<sequence>MTTSKAAAYVQVSPPQMREQDEDDYLSDLEEAQSISGSNIDPAKLATLLRIKFGAGTYDIHIVQNSYWIIAPRRLSIGEIARCQRRR</sequence>
<comment type="caution">
    <text evidence="2">The sequence shown here is derived from an EMBL/GenBank/DDBJ whole genome shotgun (WGS) entry which is preliminary data.</text>
</comment>
<evidence type="ECO:0000256" key="1">
    <source>
        <dbReference type="SAM" id="MobiDB-lite"/>
    </source>
</evidence>
<accession>A0A8J2HYX8</accession>
<proteinExistence type="predicted"/>
<dbReference type="AlphaFoldDB" id="A0A8J2HYX8"/>
<protein>
    <submittedName>
        <fullName evidence="2">Uncharacterized protein</fullName>
    </submittedName>
</protein>
<feature type="region of interest" description="Disordered" evidence="1">
    <location>
        <begin position="1"/>
        <end position="20"/>
    </location>
</feature>
<dbReference type="RefSeq" id="XP_043166711.1">
    <property type="nucleotide sequence ID" value="XM_043310776.1"/>
</dbReference>
<gene>
    <name evidence="2" type="ORF">ALTATR162_LOCUS3170</name>
</gene>
<evidence type="ECO:0000313" key="2">
    <source>
        <dbReference type="EMBL" id="CAG5153424.1"/>
    </source>
</evidence>
<name>A0A8J2HYX8_9PLEO</name>
<dbReference type="GeneID" id="67014697"/>
<dbReference type="OrthoDB" id="3693599at2759"/>
<dbReference type="EMBL" id="CAJRGZ010000016">
    <property type="protein sequence ID" value="CAG5153424.1"/>
    <property type="molecule type" value="Genomic_DNA"/>
</dbReference>
<reference evidence="2" key="1">
    <citation type="submission" date="2021-05" db="EMBL/GenBank/DDBJ databases">
        <authorList>
            <person name="Stam R."/>
        </authorList>
    </citation>
    <scope>NUCLEOTIDE SEQUENCE</scope>
    <source>
        <strain evidence="2">CS162</strain>
    </source>
</reference>
<dbReference type="Proteomes" id="UP000676310">
    <property type="component" value="Unassembled WGS sequence"/>
</dbReference>
<keyword evidence="3" id="KW-1185">Reference proteome</keyword>
<evidence type="ECO:0000313" key="3">
    <source>
        <dbReference type="Proteomes" id="UP000676310"/>
    </source>
</evidence>
<organism evidence="2 3">
    <name type="scientific">Alternaria atra</name>
    <dbReference type="NCBI Taxonomy" id="119953"/>
    <lineage>
        <taxon>Eukaryota</taxon>
        <taxon>Fungi</taxon>
        <taxon>Dikarya</taxon>
        <taxon>Ascomycota</taxon>
        <taxon>Pezizomycotina</taxon>
        <taxon>Dothideomycetes</taxon>
        <taxon>Pleosporomycetidae</taxon>
        <taxon>Pleosporales</taxon>
        <taxon>Pleosporineae</taxon>
        <taxon>Pleosporaceae</taxon>
        <taxon>Alternaria</taxon>
        <taxon>Alternaria sect. Ulocladioides</taxon>
    </lineage>
</organism>